<accession>A0A0L8ICC0</accession>
<feature type="transmembrane region" description="Helical" evidence="1">
    <location>
        <begin position="12"/>
        <end position="45"/>
    </location>
</feature>
<keyword evidence="1" id="KW-0812">Transmembrane</keyword>
<keyword evidence="1" id="KW-0472">Membrane</keyword>
<evidence type="ECO:0000256" key="1">
    <source>
        <dbReference type="SAM" id="Phobius"/>
    </source>
</evidence>
<keyword evidence="1" id="KW-1133">Transmembrane helix</keyword>
<sequence>MARQKALRLVGLFASCSFIIIIIIIIIIITIIIIIIIISSSLYVYISSIFLL</sequence>
<dbReference type="EMBL" id="KQ416096">
    <property type="protein sequence ID" value="KOF98660.1"/>
    <property type="molecule type" value="Genomic_DNA"/>
</dbReference>
<evidence type="ECO:0000313" key="2">
    <source>
        <dbReference type="EMBL" id="KOF98660.1"/>
    </source>
</evidence>
<gene>
    <name evidence="2" type="ORF">OCBIM_22023759mg</name>
</gene>
<organism evidence="2">
    <name type="scientific">Octopus bimaculoides</name>
    <name type="common">California two-spotted octopus</name>
    <dbReference type="NCBI Taxonomy" id="37653"/>
    <lineage>
        <taxon>Eukaryota</taxon>
        <taxon>Metazoa</taxon>
        <taxon>Spiralia</taxon>
        <taxon>Lophotrochozoa</taxon>
        <taxon>Mollusca</taxon>
        <taxon>Cephalopoda</taxon>
        <taxon>Coleoidea</taxon>
        <taxon>Octopodiformes</taxon>
        <taxon>Octopoda</taxon>
        <taxon>Incirrata</taxon>
        <taxon>Octopodidae</taxon>
        <taxon>Octopus</taxon>
    </lineage>
</organism>
<name>A0A0L8ICC0_OCTBM</name>
<reference evidence="2" key="1">
    <citation type="submission" date="2015-07" db="EMBL/GenBank/DDBJ databases">
        <title>MeaNS - Measles Nucleotide Surveillance Program.</title>
        <authorList>
            <person name="Tran T."/>
            <person name="Druce J."/>
        </authorList>
    </citation>
    <scope>NUCLEOTIDE SEQUENCE</scope>
    <source>
        <strain evidence="2">UCB-OBI-ISO-001</strain>
        <tissue evidence="2">Gonad</tissue>
    </source>
</reference>
<proteinExistence type="predicted"/>
<dbReference type="AlphaFoldDB" id="A0A0L8ICC0"/>
<protein>
    <submittedName>
        <fullName evidence="2">Uncharacterized protein</fullName>
    </submittedName>
</protein>